<dbReference type="OrthoDB" id="5589010at2759"/>
<feature type="region of interest" description="Disordered" evidence="2">
    <location>
        <begin position="596"/>
        <end position="635"/>
    </location>
</feature>
<reference evidence="5" key="1">
    <citation type="submission" date="2017-01" db="EMBL/GenBank/DDBJ databases">
        <title>Comparative genomics of anhydrobiosis in the tardigrade Hypsibius dujardini.</title>
        <authorList>
            <person name="Yoshida Y."/>
            <person name="Koutsovoulos G."/>
            <person name="Laetsch D."/>
            <person name="Stevens L."/>
            <person name="Kumar S."/>
            <person name="Horikawa D."/>
            <person name="Ishino K."/>
            <person name="Komine S."/>
            <person name="Tomita M."/>
            <person name="Blaxter M."/>
            <person name="Arakawa K."/>
        </authorList>
    </citation>
    <scope>NUCLEOTIDE SEQUENCE [LARGE SCALE GENOMIC DNA]</scope>
    <source>
        <strain evidence="5">Z151</strain>
    </source>
</reference>
<feature type="compositionally biased region" description="Polar residues" evidence="2">
    <location>
        <begin position="198"/>
        <end position="216"/>
    </location>
</feature>
<feature type="domain" description="C3H1-type" evidence="3">
    <location>
        <begin position="538"/>
        <end position="574"/>
    </location>
</feature>
<name>A0A1W0WA68_HYPEX</name>
<evidence type="ECO:0000313" key="5">
    <source>
        <dbReference type="Proteomes" id="UP000192578"/>
    </source>
</evidence>
<evidence type="ECO:0000256" key="1">
    <source>
        <dbReference type="PROSITE-ProRule" id="PRU00723"/>
    </source>
</evidence>
<organism evidence="4 5">
    <name type="scientific">Hypsibius exemplaris</name>
    <name type="common">Freshwater tardigrade</name>
    <dbReference type="NCBI Taxonomy" id="2072580"/>
    <lineage>
        <taxon>Eukaryota</taxon>
        <taxon>Metazoa</taxon>
        <taxon>Ecdysozoa</taxon>
        <taxon>Tardigrada</taxon>
        <taxon>Eutardigrada</taxon>
        <taxon>Parachela</taxon>
        <taxon>Hypsibioidea</taxon>
        <taxon>Hypsibiidae</taxon>
        <taxon>Hypsibius</taxon>
    </lineage>
</organism>
<evidence type="ECO:0000256" key="2">
    <source>
        <dbReference type="SAM" id="MobiDB-lite"/>
    </source>
</evidence>
<keyword evidence="1" id="KW-0862">Zinc</keyword>
<keyword evidence="1" id="KW-0863">Zinc-finger</keyword>
<evidence type="ECO:0000259" key="3">
    <source>
        <dbReference type="PROSITE" id="PS50103"/>
    </source>
</evidence>
<dbReference type="EMBL" id="MTYJ01000153">
    <property type="protein sequence ID" value="OQV12114.1"/>
    <property type="molecule type" value="Genomic_DNA"/>
</dbReference>
<dbReference type="GO" id="GO:0008270">
    <property type="term" value="F:zinc ion binding"/>
    <property type="evidence" value="ECO:0007669"/>
    <property type="project" value="UniProtKB-KW"/>
</dbReference>
<feature type="compositionally biased region" description="Basic and acidic residues" evidence="2">
    <location>
        <begin position="164"/>
        <end position="183"/>
    </location>
</feature>
<dbReference type="SMART" id="SM00356">
    <property type="entry name" value="ZnF_C3H1"/>
    <property type="match status" value="3"/>
</dbReference>
<feature type="compositionally biased region" description="Basic and acidic residues" evidence="2">
    <location>
        <begin position="130"/>
        <end position="152"/>
    </location>
</feature>
<feature type="region of interest" description="Disordered" evidence="2">
    <location>
        <begin position="83"/>
        <end position="271"/>
    </location>
</feature>
<dbReference type="Proteomes" id="UP000192578">
    <property type="component" value="Unassembled WGS sequence"/>
</dbReference>
<dbReference type="AlphaFoldDB" id="A0A1W0WA68"/>
<dbReference type="InterPro" id="IPR000571">
    <property type="entry name" value="Znf_CCCH"/>
</dbReference>
<feature type="domain" description="C3H1-type" evidence="3">
    <location>
        <begin position="484"/>
        <end position="516"/>
    </location>
</feature>
<keyword evidence="1" id="KW-0479">Metal-binding</keyword>
<feature type="zinc finger region" description="C3H1-type" evidence="1">
    <location>
        <begin position="484"/>
        <end position="516"/>
    </location>
</feature>
<feature type="compositionally biased region" description="Basic and acidic residues" evidence="2">
    <location>
        <begin position="88"/>
        <end position="119"/>
    </location>
</feature>
<dbReference type="Gene3D" id="4.10.1000.30">
    <property type="match status" value="2"/>
</dbReference>
<comment type="caution">
    <text evidence="4">The sequence shown here is derived from an EMBL/GenBank/DDBJ whole genome shotgun (WGS) entry which is preliminary data.</text>
</comment>
<proteinExistence type="predicted"/>
<keyword evidence="5" id="KW-1185">Reference proteome</keyword>
<protein>
    <recommendedName>
        <fullName evidence="3">C3H1-type domain-containing protein</fullName>
    </recommendedName>
</protein>
<accession>A0A1W0WA68</accession>
<feature type="zinc finger region" description="C3H1-type" evidence="1">
    <location>
        <begin position="538"/>
        <end position="574"/>
    </location>
</feature>
<dbReference type="Pfam" id="PF14608">
    <property type="entry name" value="zf-CCCH_2"/>
    <property type="match status" value="4"/>
</dbReference>
<evidence type="ECO:0000313" key="4">
    <source>
        <dbReference type="EMBL" id="OQV12114.1"/>
    </source>
</evidence>
<sequence>MPLLQRLSKRVGCRIWDAIKAKLKELTGREKIDKALVDYVFVLFDPSNSQQALRSKLLDFLGDKTDPFVEWFAKVVSQVDNQVSKVQGGDKESSSSSIKADEQKEEHNPVETEEGEKATDVYLDGILLQSRKDRSVDGDRTSKSDGDHKAESGEASFSRRHRSNHDQSDRSHDRHKDHGERKGASRMLSKATQDAVKSVQSVSGGTVATSSATHGTFGSRDKHRTASPSERREYALEITVDGDERSPGSPQSDANHGREENADEPVTPVSPEANELEIVDVAPEEPPAQPITVVTRSHGNMHKRTYDEAMDVESFQPSINQNPVVITAAQNNSGPTNRFVYQSAQGPLVVPEKETEENEPMDDDNNIPGLLVVMPATTHDPLSRIKLGSDDRMFGGAGSPGRGGRHYGHYGPQPGMPFNRNPSFNRAPFAHLPPYQSGYWEGPMEKEDFGGGGPHPNPAKRMRTAPATPIDPSLIMCRFLPKCAKTAEVCPFYHPACRNGKYCRFGDSCVYDHSGAATANGNAKQLVTKKPICRFYPNCTQPQCPFLHKQAIPCSFGTYCRMGPQKCTFLHPEDVQVESLSSSETLHIADYDDDSEACDTDGDHTQVANTPAGADLDQDGGSNDASYDDVQPVVT</sequence>
<gene>
    <name evidence="4" type="ORF">BV898_13593</name>
</gene>
<dbReference type="PROSITE" id="PS50103">
    <property type="entry name" value="ZF_C3H1"/>
    <property type="match status" value="2"/>
</dbReference>